<feature type="signal peptide" evidence="5">
    <location>
        <begin position="1"/>
        <end position="20"/>
    </location>
</feature>
<dbReference type="InterPro" id="IPR046350">
    <property type="entry name" value="Cystatin_sf"/>
</dbReference>
<dbReference type="OrthoDB" id="9930485at2759"/>
<keyword evidence="6" id="KW-1185">Reference proteome</keyword>
<evidence type="ECO:0000256" key="1">
    <source>
        <dbReference type="ARBA" id="ARBA00004613"/>
    </source>
</evidence>
<dbReference type="InterPro" id="IPR001894">
    <property type="entry name" value="Cathelicidin-like"/>
</dbReference>
<protein>
    <submittedName>
        <fullName evidence="7">Cathelicidin-related peptide Pt_CRAMP2-like</fullName>
    </submittedName>
</protein>
<sequence>MEGIRVPVLLLLLLLGLTWSEPTSLTEDFSLSQAEVLKLSINTYNEHSGEEYAFRVLEAQQQPDWDPTLLKPQSLSFIIKETNCKIVEKLTPEKCPFKDDGQVKNCSVLFKTGEEDISVELTCEPQKPTGVARARRGLKKFFKKVKKVIKKLIPKKGVGIQVSRRF</sequence>
<dbReference type="CDD" id="cd00042">
    <property type="entry name" value="CY"/>
    <property type="match status" value="1"/>
</dbReference>
<dbReference type="InParanoid" id="A0A2Y9QKI7"/>
<dbReference type="SUPFAM" id="SSF54403">
    <property type="entry name" value="Cystatin/monellin"/>
    <property type="match status" value="1"/>
</dbReference>
<dbReference type="GeneID" id="111819544"/>
<dbReference type="GO" id="GO:0004869">
    <property type="term" value="F:cysteine-type endopeptidase inhibitor activity"/>
    <property type="evidence" value="ECO:0007669"/>
    <property type="project" value="InterPro"/>
</dbReference>
<reference evidence="7" key="1">
    <citation type="submission" date="2025-08" db="UniProtKB">
        <authorList>
            <consortium name="RefSeq"/>
        </authorList>
    </citation>
    <scope>IDENTIFICATION</scope>
</reference>
<evidence type="ECO:0000256" key="2">
    <source>
        <dbReference type="ARBA" id="ARBA00005320"/>
    </source>
</evidence>
<keyword evidence="5" id="KW-0732">Signal</keyword>
<evidence type="ECO:0000313" key="6">
    <source>
        <dbReference type="Proteomes" id="UP000248480"/>
    </source>
</evidence>
<dbReference type="GO" id="GO:0006952">
    <property type="term" value="P:defense response"/>
    <property type="evidence" value="ECO:0007669"/>
    <property type="project" value="InterPro"/>
</dbReference>
<accession>A0A2Y9QKI7</accession>
<evidence type="ECO:0000256" key="5">
    <source>
        <dbReference type="SAM" id="SignalP"/>
    </source>
</evidence>
<keyword evidence="3" id="KW-0964">Secreted</keyword>
<dbReference type="Proteomes" id="UP000248480">
    <property type="component" value="Unplaced"/>
</dbReference>
<dbReference type="GO" id="GO:0005615">
    <property type="term" value="C:extracellular space"/>
    <property type="evidence" value="ECO:0007669"/>
    <property type="project" value="TreeGrafter"/>
</dbReference>
<dbReference type="Pfam" id="PF00666">
    <property type="entry name" value="Cathelicidins"/>
    <property type="match status" value="1"/>
</dbReference>
<name>A0A2Y9QKI7_TRIMA</name>
<dbReference type="InterPro" id="IPR000010">
    <property type="entry name" value="Cystatin_dom"/>
</dbReference>
<dbReference type="Gene3D" id="3.10.450.10">
    <property type="match status" value="1"/>
</dbReference>
<comment type="similarity">
    <text evidence="2">Belongs to the cathelicidin family.</text>
</comment>
<organism evidence="6 7">
    <name type="scientific">Trichechus manatus latirostris</name>
    <name type="common">Florida manatee</name>
    <dbReference type="NCBI Taxonomy" id="127582"/>
    <lineage>
        <taxon>Eukaryota</taxon>
        <taxon>Metazoa</taxon>
        <taxon>Chordata</taxon>
        <taxon>Craniata</taxon>
        <taxon>Vertebrata</taxon>
        <taxon>Euteleostomi</taxon>
        <taxon>Mammalia</taxon>
        <taxon>Eutheria</taxon>
        <taxon>Afrotheria</taxon>
        <taxon>Sirenia</taxon>
        <taxon>Trichechidae</taxon>
        <taxon>Trichechus</taxon>
    </lineage>
</organism>
<dbReference type="PANTHER" id="PTHR10206">
    <property type="entry name" value="CATHELICIDIN"/>
    <property type="match status" value="1"/>
</dbReference>
<evidence type="ECO:0000256" key="4">
    <source>
        <dbReference type="ARBA" id="ARBA00023157"/>
    </source>
</evidence>
<gene>
    <name evidence="7" type="primary">LOC111819544</name>
</gene>
<dbReference type="RefSeq" id="XP_023582367.1">
    <property type="nucleotide sequence ID" value="XM_023726599.1"/>
</dbReference>
<dbReference type="PANTHER" id="PTHR10206:SF0">
    <property type="entry name" value="CATHELICIDIN B1-RELATED"/>
    <property type="match status" value="1"/>
</dbReference>
<dbReference type="STRING" id="127582.A0A2Y9QKI7"/>
<comment type="subcellular location">
    <subcellularLocation>
        <location evidence="1">Secreted</location>
    </subcellularLocation>
</comment>
<evidence type="ECO:0000256" key="3">
    <source>
        <dbReference type="ARBA" id="ARBA00022525"/>
    </source>
</evidence>
<dbReference type="KEGG" id="tmu:111819544"/>
<dbReference type="FunFam" id="3.10.450.10:FF:000003">
    <property type="entry name" value="Cathelicidin antimicrobial peptide"/>
    <property type="match status" value="1"/>
</dbReference>
<dbReference type="AlphaFoldDB" id="A0A2Y9QKI7"/>
<evidence type="ECO:0000313" key="7">
    <source>
        <dbReference type="RefSeq" id="XP_023582367.1"/>
    </source>
</evidence>
<proteinExistence type="inferred from homology"/>
<feature type="chain" id="PRO_5016063214" evidence="5">
    <location>
        <begin position="21"/>
        <end position="166"/>
    </location>
</feature>
<keyword evidence="4" id="KW-1015">Disulfide bond</keyword>